<dbReference type="AlphaFoldDB" id="A0A2D2DQ99"/>
<dbReference type="RefSeq" id="WP_099879084.1">
    <property type="nucleotide sequence ID" value="NZ_CP024608.1"/>
</dbReference>
<name>A0A2D2DQ99_9BURK</name>
<organism evidence="1 2">
    <name type="scientific">Massilia violaceinigra</name>
    <dbReference type="NCBI Taxonomy" id="2045208"/>
    <lineage>
        <taxon>Bacteria</taxon>
        <taxon>Pseudomonadati</taxon>
        <taxon>Pseudomonadota</taxon>
        <taxon>Betaproteobacteria</taxon>
        <taxon>Burkholderiales</taxon>
        <taxon>Oxalobacteraceae</taxon>
        <taxon>Telluria group</taxon>
        <taxon>Massilia</taxon>
    </lineage>
</organism>
<evidence type="ECO:0000313" key="2">
    <source>
        <dbReference type="Proteomes" id="UP000229897"/>
    </source>
</evidence>
<sequence length="122" mass="14034">MTTSPNPVEALREQFQSEDGFLVELRCFARWNKPAFARLVAAMQRYLESADHGDQLERWIAEGFWLHDSMVKVLSSSVGCRDELGQPYLDAAYQRLSELACWFFTGESISREDTALGYTWTE</sequence>
<reference evidence="1" key="1">
    <citation type="submission" date="2017-10" db="EMBL/GenBank/DDBJ databases">
        <title>Massilia psychrophilum sp. nov., a novel purple-pigmented bacterium isolated from Tianshan glacier, Xinjiang Municipality, China.</title>
        <authorList>
            <person name="Wang H."/>
        </authorList>
    </citation>
    <scope>NUCLEOTIDE SEQUENCE [LARGE SCALE GENOMIC DNA]</scope>
    <source>
        <strain evidence="1">B2</strain>
    </source>
</reference>
<dbReference type="EMBL" id="CP024608">
    <property type="protein sequence ID" value="ATQ77161.1"/>
    <property type="molecule type" value="Genomic_DNA"/>
</dbReference>
<dbReference type="OrthoDB" id="8778540at2"/>
<dbReference type="Proteomes" id="UP000229897">
    <property type="component" value="Chromosome"/>
</dbReference>
<protein>
    <submittedName>
        <fullName evidence="1">Uncharacterized protein</fullName>
    </submittedName>
</protein>
<proteinExistence type="predicted"/>
<dbReference type="KEGG" id="mass:CR152_23565"/>
<gene>
    <name evidence="1" type="ORF">CR152_23565</name>
</gene>
<evidence type="ECO:0000313" key="1">
    <source>
        <dbReference type="EMBL" id="ATQ77161.1"/>
    </source>
</evidence>
<keyword evidence="2" id="KW-1185">Reference proteome</keyword>
<accession>A0A2D2DQ99</accession>